<organism evidence="2 3">
    <name type="scientific">Bacillus chungangensis</name>
    <dbReference type="NCBI Taxonomy" id="587633"/>
    <lineage>
        <taxon>Bacteria</taxon>
        <taxon>Bacillati</taxon>
        <taxon>Bacillota</taxon>
        <taxon>Bacilli</taxon>
        <taxon>Bacillales</taxon>
        <taxon>Bacillaceae</taxon>
        <taxon>Bacillus</taxon>
    </lineage>
</organism>
<feature type="transmembrane region" description="Helical" evidence="1">
    <location>
        <begin position="29"/>
        <end position="48"/>
    </location>
</feature>
<feature type="transmembrane region" description="Helical" evidence="1">
    <location>
        <begin position="87"/>
        <end position="107"/>
    </location>
</feature>
<dbReference type="EMBL" id="JAUSTT010000001">
    <property type="protein sequence ID" value="MDQ0174291.1"/>
    <property type="molecule type" value="Genomic_DNA"/>
</dbReference>
<dbReference type="NCBIfam" id="TIGR04086">
    <property type="entry name" value="TIGR04086_membr"/>
    <property type="match status" value="1"/>
</dbReference>
<keyword evidence="1" id="KW-1133">Transmembrane helix</keyword>
<keyword evidence="1" id="KW-0812">Transmembrane</keyword>
<proteinExistence type="predicted"/>
<feature type="transmembrane region" description="Helical" evidence="1">
    <location>
        <begin position="55"/>
        <end position="75"/>
    </location>
</feature>
<dbReference type="Pfam" id="PF12670">
    <property type="entry name" value="DUF3792"/>
    <property type="match status" value="1"/>
</dbReference>
<keyword evidence="3" id="KW-1185">Reference proteome</keyword>
<evidence type="ECO:0000256" key="1">
    <source>
        <dbReference type="SAM" id="Phobius"/>
    </source>
</evidence>
<reference evidence="2 3" key="1">
    <citation type="submission" date="2023-07" db="EMBL/GenBank/DDBJ databases">
        <title>Genomic Encyclopedia of Type Strains, Phase IV (KMG-IV): sequencing the most valuable type-strain genomes for metagenomic binning, comparative biology and taxonomic classification.</title>
        <authorList>
            <person name="Goeker M."/>
        </authorList>
    </citation>
    <scope>NUCLEOTIDE SEQUENCE [LARGE SCALE GENOMIC DNA]</scope>
    <source>
        <strain evidence="2 3">DSM 23837</strain>
    </source>
</reference>
<gene>
    <name evidence="2" type="ORF">J2S08_000122</name>
</gene>
<keyword evidence="1" id="KW-0472">Membrane</keyword>
<name>A0ABT9WM23_9BACI</name>
<dbReference type="Proteomes" id="UP001223586">
    <property type="component" value="Unassembled WGS sequence"/>
</dbReference>
<evidence type="ECO:0000313" key="2">
    <source>
        <dbReference type="EMBL" id="MDQ0174291.1"/>
    </source>
</evidence>
<comment type="caution">
    <text evidence="2">The sequence shown here is derived from an EMBL/GenBank/DDBJ whole genome shotgun (WGS) entry which is preliminary data.</text>
</comment>
<accession>A0ABT9WM23</accession>
<evidence type="ECO:0000313" key="3">
    <source>
        <dbReference type="Proteomes" id="UP001223586"/>
    </source>
</evidence>
<dbReference type="InterPro" id="IPR023804">
    <property type="entry name" value="DUF3792_TM"/>
</dbReference>
<protein>
    <submittedName>
        <fullName evidence="2">Membrane protein (TIGR04086 family)</fullName>
    </submittedName>
</protein>
<sequence>MTIFGLIMISSFIFSFILRFSSVQEDAIHLFVMIAAFVIMFAGGFIAGGKGKQKGWFLGAATGVIYTAIIFLFQFLAHDSLFSLEQLLYHVCYILTIMMGAILGVNIHGHERG</sequence>